<proteinExistence type="predicted"/>
<dbReference type="Gene3D" id="3.30.70.1450">
    <property type="entry name" value="Regulator of K+ conductance, C-terminal domain"/>
    <property type="match status" value="1"/>
</dbReference>
<dbReference type="Gene3D" id="3.40.50.720">
    <property type="entry name" value="NAD(P)-binding Rossmann-like Domain"/>
    <property type="match status" value="1"/>
</dbReference>
<dbReference type="InterPro" id="IPR036721">
    <property type="entry name" value="RCK_C_sf"/>
</dbReference>
<dbReference type="SUPFAM" id="SSF116726">
    <property type="entry name" value="TrkA C-terminal domain-like"/>
    <property type="match status" value="1"/>
</dbReference>
<protein>
    <recommendedName>
        <fullName evidence="6">Potassium channel protein</fullName>
    </recommendedName>
</protein>
<dbReference type="PROSITE" id="PS51201">
    <property type="entry name" value="RCK_N"/>
    <property type="match status" value="1"/>
</dbReference>
<feature type="domain" description="RCK C-terminal" evidence="3">
    <location>
        <begin position="242"/>
        <end position="315"/>
    </location>
</feature>
<gene>
    <name evidence="4" type="ORF">C7B46_10980</name>
</gene>
<keyword evidence="1" id="KW-0472">Membrane</keyword>
<evidence type="ECO:0000259" key="3">
    <source>
        <dbReference type="PROSITE" id="PS51202"/>
    </source>
</evidence>
<dbReference type="SUPFAM" id="SSF51735">
    <property type="entry name" value="NAD(P)-binding Rossmann-fold domains"/>
    <property type="match status" value="1"/>
</dbReference>
<evidence type="ECO:0000256" key="1">
    <source>
        <dbReference type="SAM" id="Phobius"/>
    </source>
</evidence>
<dbReference type="PANTHER" id="PTHR43833:SF9">
    <property type="entry name" value="POTASSIUM CHANNEL PROTEIN YUGO-RELATED"/>
    <property type="match status" value="1"/>
</dbReference>
<feature type="domain" description="RCK N-terminal" evidence="2">
    <location>
        <begin position="104"/>
        <end position="220"/>
    </location>
</feature>
<name>A0A2T2XF95_9FIRM</name>
<evidence type="ECO:0000313" key="4">
    <source>
        <dbReference type="EMBL" id="PSR33175.1"/>
    </source>
</evidence>
<dbReference type="InterPro" id="IPR050721">
    <property type="entry name" value="Trk_Ktr_HKT_K-transport"/>
</dbReference>
<accession>A0A2T2XF95</accession>
<dbReference type="Proteomes" id="UP000242972">
    <property type="component" value="Unassembled WGS sequence"/>
</dbReference>
<keyword evidence="1" id="KW-0812">Transmembrane</keyword>
<dbReference type="PANTHER" id="PTHR43833">
    <property type="entry name" value="POTASSIUM CHANNEL PROTEIN 2-RELATED-RELATED"/>
    <property type="match status" value="1"/>
</dbReference>
<dbReference type="SUPFAM" id="SSF81324">
    <property type="entry name" value="Voltage-gated potassium channels"/>
    <property type="match status" value="1"/>
</dbReference>
<dbReference type="Gene3D" id="1.10.287.70">
    <property type="match status" value="1"/>
</dbReference>
<evidence type="ECO:0008006" key="6">
    <source>
        <dbReference type="Google" id="ProtNLM"/>
    </source>
</evidence>
<feature type="transmembrane region" description="Helical" evidence="1">
    <location>
        <begin position="57"/>
        <end position="78"/>
    </location>
</feature>
<organism evidence="4 5">
    <name type="scientific">Sulfobacillus benefaciens</name>
    <dbReference type="NCBI Taxonomy" id="453960"/>
    <lineage>
        <taxon>Bacteria</taxon>
        <taxon>Bacillati</taxon>
        <taxon>Bacillota</taxon>
        <taxon>Clostridia</taxon>
        <taxon>Eubacteriales</taxon>
        <taxon>Clostridiales Family XVII. Incertae Sedis</taxon>
        <taxon>Sulfobacillus</taxon>
    </lineage>
</organism>
<dbReference type="GO" id="GO:0008324">
    <property type="term" value="F:monoatomic cation transmembrane transporter activity"/>
    <property type="evidence" value="ECO:0007669"/>
    <property type="project" value="InterPro"/>
</dbReference>
<evidence type="ECO:0000259" key="2">
    <source>
        <dbReference type="PROSITE" id="PS51201"/>
    </source>
</evidence>
<dbReference type="InterPro" id="IPR036291">
    <property type="entry name" value="NAD(P)-bd_dom_sf"/>
</dbReference>
<reference evidence="4 5" key="1">
    <citation type="journal article" date="2014" name="BMC Genomics">
        <title>Comparison of environmental and isolate Sulfobacillus genomes reveals diverse carbon, sulfur, nitrogen, and hydrogen metabolisms.</title>
        <authorList>
            <person name="Justice N.B."/>
            <person name="Norman A."/>
            <person name="Brown C.T."/>
            <person name="Singh A."/>
            <person name="Thomas B.C."/>
            <person name="Banfield J.F."/>
        </authorList>
    </citation>
    <scope>NUCLEOTIDE SEQUENCE [LARGE SCALE GENOMIC DNA]</scope>
    <source>
        <strain evidence="4">AMDSBA4</strain>
    </source>
</reference>
<keyword evidence="1" id="KW-1133">Transmembrane helix</keyword>
<dbReference type="GO" id="GO:0006813">
    <property type="term" value="P:potassium ion transport"/>
    <property type="evidence" value="ECO:0007669"/>
    <property type="project" value="InterPro"/>
</dbReference>
<dbReference type="AlphaFoldDB" id="A0A2T2XF95"/>
<dbReference type="PROSITE" id="PS51202">
    <property type="entry name" value="RCK_C"/>
    <property type="match status" value="1"/>
</dbReference>
<dbReference type="InterPro" id="IPR006037">
    <property type="entry name" value="RCK_C"/>
</dbReference>
<evidence type="ECO:0000313" key="5">
    <source>
        <dbReference type="Proteomes" id="UP000242972"/>
    </source>
</evidence>
<comment type="caution">
    <text evidence="4">The sequence shown here is derived from an EMBL/GenBank/DDBJ whole genome shotgun (WGS) entry which is preliminary data.</text>
</comment>
<dbReference type="Pfam" id="PF02254">
    <property type="entry name" value="TrkA_N"/>
    <property type="match status" value="1"/>
</dbReference>
<dbReference type="InterPro" id="IPR003148">
    <property type="entry name" value="RCK_N"/>
</dbReference>
<sequence length="315" mass="35017">MYRRVRLATILLVLVVAYGTLGFHWLKNVSWLLAFYYTVAVMSTVSDPGISPRTPAAIIFTSILVIVGTMEWIFWVSILVSTIVETDLGYLQERRWKRKVGRMRDHFVVLGAGQVGRSIAAELRAQGETVVMADTDGERVAKVIHEGYIAFHVERIDHDGGETVNLAAARGLALALPDDGQNLYAYLSARDVNPNIMVVARAQTAEAAHYLNTLGVDRVILPDVVSGRRMAHMLVKPVAHDLLMAILNEEGVQLNEVMVTEDSQMAYQPVEQVRQIFGQDVTLIGYWREGTTHMGPKAQDLIRPGDTLILVQSDH</sequence>
<dbReference type="EMBL" id="PXYW01000025">
    <property type="protein sequence ID" value="PSR33175.1"/>
    <property type="molecule type" value="Genomic_DNA"/>
</dbReference>